<keyword evidence="3" id="KW-1185">Reference proteome</keyword>
<evidence type="ECO:0000313" key="3">
    <source>
        <dbReference type="Proteomes" id="UP000077248"/>
    </source>
</evidence>
<feature type="region of interest" description="Disordered" evidence="1">
    <location>
        <begin position="48"/>
        <end position="76"/>
    </location>
</feature>
<reference evidence="2 3" key="1">
    <citation type="submission" date="2016-05" db="EMBL/GenBank/DDBJ databases">
        <title>Comparative analysis of secretome profiles of manganese(II)-oxidizing ascomycete fungi.</title>
        <authorList>
            <consortium name="DOE Joint Genome Institute"/>
            <person name="Zeiner C.A."/>
            <person name="Purvine S.O."/>
            <person name="Zink E.M."/>
            <person name="Wu S."/>
            <person name="Pasa-Tolic L."/>
            <person name="Chaput D.L."/>
            <person name="Haridas S."/>
            <person name="Grigoriev I.V."/>
            <person name="Santelli C.M."/>
            <person name="Hansel C.M."/>
        </authorList>
    </citation>
    <scope>NUCLEOTIDE SEQUENCE [LARGE SCALE GENOMIC DNA]</scope>
    <source>
        <strain evidence="2 3">SRC1lrK2f</strain>
    </source>
</reference>
<evidence type="ECO:0000313" key="2">
    <source>
        <dbReference type="EMBL" id="OAG13358.1"/>
    </source>
</evidence>
<evidence type="ECO:0000256" key="1">
    <source>
        <dbReference type="SAM" id="MobiDB-lite"/>
    </source>
</evidence>
<dbReference type="OMA" id="FLGQTMY"/>
<name>A0A177D1R1_ALTAL</name>
<organism evidence="2 3">
    <name type="scientific">Alternaria alternata</name>
    <name type="common">Alternaria rot fungus</name>
    <name type="synonym">Torula alternata</name>
    <dbReference type="NCBI Taxonomy" id="5599"/>
    <lineage>
        <taxon>Eukaryota</taxon>
        <taxon>Fungi</taxon>
        <taxon>Dikarya</taxon>
        <taxon>Ascomycota</taxon>
        <taxon>Pezizomycotina</taxon>
        <taxon>Dothideomycetes</taxon>
        <taxon>Pleosporomycetidae</taxon>
        <taxon>Pleosporales</taxon>
        <taxon>Pleosporineae</taxon>
        <taxon>Pleosporaceae</taxon>
        <taxon>Alternaria</taxon>
        <taxon>Alternaria sect. Alternaria</taxon>
        <taxon>Alternaria alternata complex</taxon>
    </lineage>
</organism>
<evidence type="ECO:0008006" key="4">
    <source>
        <dbReference type="Google" id="ProtNLM"/>
    </source>
</evidence>
<gene>
    <name evidence="2" type="ORF">CC77DRAFT_1045396</name>
</gene>
<dbReference type="STRING" id="5599.A0A177D1R1"/>
<dbReference type="GeneID" id="29112993"/>
<dbReference type="VEuPathDB" id="FungiDB:CC77DRAFT_1045396"/>
<dbReference type="KEGG" id="aalt:CC77DRAFT_1045396"/>
<dbReference type="Proteomes" id="UP000077248">
    <property type="component" value="Unassembled WGS sequence"/>
</dbReference>
<dbReference type="RefSeq" id="XP_018378779.1">
    <property type="nucleotide sequence ID" value="XM_018527399.1"/>
</dbReference>
<dbReference type="AlphaFoldDB" id="A0A177D1R1"/>
<sequence length="471" mass="53015">MAKDTANTRRLRIACDRCYDLKERCVRECVTATCVRCERLRLHCSTDRPVRPSGRRPQHGKRTVSQRSSTLLNKSEPASIDVSTKLQYVPDYDICAEEKELLMFLLGQPERVQSLVVLRSFAIIEQQALAALLPFALPILKHAYLACAVWLKSLQYGTGEEVARNAGVLFSSPAMSTLRTLSVTTEQDATLCLALGNTLAFFVYSSIGYGVADICHYCISAVSPIITSTPPSLPLESWKSFLELLEVMECLTHRRSPTPRALQQLQERVDRKLGLCLPLLPHFQDLCIISHSLSNETDASCIARIHAQLDKIYTAVDEWIPSHARQILDHFDSTELVHLLAQAKVYRLAALLVAHRLRHDFGSEDDKADVWSNEVMRELELTKHMTKQPLRFVTLPFIVAAIEVRGTEARVSTLQAVKDYVDGFAPVIQRATTTFLSRIWHERDITTTARWFDSISKPCVVLHSIDTALCS</sequence>
<accession>A0A177D1R1</accession>
<dbReference type="EMBL" id="KV441513">
    <property type="protein sequence ID" value="OAG13358.1"/>
    <property type="molecule type" value="Genomic_DNA"/>
</dbReference>
<proteinExistence type="predicted"/>
<protein>
    <recommendedName>
        <fullName evidence="4">Zn(2)-C6 fungal-type domain-containing protein</fullName>
    </recommendedName>
</protein>
<feature type="compositionally biased region" description="Basic residues" evidence="1">
    <location>
        <begin position="53"/>
        <end position="64"/>
    </location>
</feature>